<dbReference type="KEGG" id="fgg:FSB75_13970"/>
<sequence length="79" mass="9171">MLTKDIGYKSADNNIKDYYLEFSNADIDTLFVDYKHYSICEADTSACYCLYPRLSIKYNGQTASYDPAIPQQQVYLFNK</sequence>
<protein>
    <submittedName>
        <fullName evidence="1">Uncharacterized protein</fullName>
    </submittedName>
</protein>
<dbReference type="OrthoDB" id="680933at2"/>
<dbReference type="AlphaFoldDB" id="A0A5B8UK78"/>
<evidence type="ECO:0000313" key="1">
    <source>
        <dbReference type="EMBL" id="QEC56958.1"/>
    </source>
</evidence>
<dbReference type="EMBL" id="CP042433">
    <property type="protein sequence ID" value="QEC56958.1"/>
    <property type="molecule type" value="Genomic_DNA"/>
</dbReference>
<proteinExistence type="predicted"/>
<name>A0A5B8UK78_9BACT</name>
<accession>A0A5B8UK78</accession>
<organism evidence="1 2">
    <name type="scientific">Flavisolibacter ginsenosidimutans</name>
    <dbReference type="NCBI Taxonomy" id="661481"/>
    <lineage>
        <taxon>Bacteria</taxon>
        <taxon>Pseudomonadati</taxon>
        <taxon>Bacteroidota</taxon>
        <taxon>Chitinophagia</taxon>
        <taxon>Chitinophagales</taxon>
        <taxon>Chitinophagaceae</taxon>
        <taxon>Flavisolibacter</taxon>
    </lineage>
</organism>
<evidence type="ECO:0000313" key="2">
    <source>
        <dbReference type="Proteomes" id="UP000321204"/>
    </source>
</evidence>
<dbReference type="RefSeq" id="WP_146788728.1">
    <property type="nucleotide sequence ID" value="NZ_BAABIO010000003.1"/>
</dbReference>
<reference evidence="1 2" key="1">
    <citation type="journal article" date="2015" name="Int. J. Syst. Evol. Microbiol.">
        <title>Flavisolibacter ginsenosidimutans sp. nov., with ginsenoside-converting activity isolated from soil used for cultivating ginseng.</title>
        <authorList>
            <person name="Zhao Y."/>
            <person name="Liu Q."/>
            <person name="Kang M.S."/>
            <person name="Jin F."/>
            <person name="Yu H."/>
            <person name="Im W.T."/>
        </authorList>
    </citation>
    <scope>NUCLEOTIDE SEQUENCE [LARGE SCALE GENOMIC DNA]</scope>
    <source>
        <strain evidence="1 2">Gsoil 636</strain>
    </source>
</reference>
<dbReference type="Proteomes" id="UP000321204">
    <property type="component" value="Chromosome"/>
</dbReference>
<gene>
    <name evidence="1" type="ORF">FSB75_13970</name>
</gene>
<keyword evidence="2" id="KW-1185">Reference proteome</keyword>